<dbReference type="Pfam" id="PF08238">
    <property type="entry name" value="Sel1"/>
    <property type="match status" value="2"/>
</dbReference>
<dbReference type="PANTHER" id="PTHR43628:SF1">
    <property type="entry name" value="CHITIN SYNTHASE REGULATORY FACTOR 2-RELATED"/>
    <property type="match status" value="1"/>
</dbReference>
<reference evidence="1 2" key="1">
    <citation type="journal article" date="2019" name="Environ. Microbiol.">
        <title>At the nexus of three kingdoms: the genome of the mycorrhizal fungus Gigaspora margarita provides insights into plant, endobacterial and fungal interactions.</title>
        <authorList>
            <person name="Venice F."/>
            <person name="Ghignone S."/>
            <person name="Salvioli di Fossalunga A."/>
            <person name="Amselem J."/>
            <person name="Novero M."/>
            <person name="Xianan X."/>
            <person name="Sedzielewska Toro K."/>
            <person name="Morin E."/>
            <person name="Lipzen A."/>
            <person name="Grigoriev I.V."/>
            <person name="Henrissat B."/>
            <person name="Martin F.M."/>
            <person name="Bonfante P."/>
        </authorList>
    </citation>
    <scope>NUCLEOTIDE SEQUENCE [LARGE SCALE GENOMIC DNA]</scope>
    <source>
        <strain evidence="1 2">BEG34</strain>
    </source>
</reference>
<dbReference type="OrthoDB" id="2384430at2759"/>
<dbReference type="InterPro" id="IPR011990">
    <property type="entry name" value="TPR-like_helical_dom_sf"/>
</dbReference>
<sequence>MSFYKEFCIQGWKYQFGIYVEKNLEKAFDFYKQATDLGDGEGMFQIAEFYHLGIHVKKDRNNAFEYFQKSASTGFEMGIVKKAFCNRYGYGTQENYNYSEELLNTLEIMGLYSFALARHRPTAEDINNTVEEWSKNEEIMGQFETADEYRPQLVEQIHPKEMFTSKLINVREISKKLSEMAIVPSKPMEHVNIQDDF</sequence>
<gene>
    <name evidence="1" type="ORF">F8M41_010026</name>
</gene>
<name>A0A8H4AUN9_GIGMA</name>
<dbReference type="InterPro" id="IPR052945">
    <property type="entry name" value="Mitotic_Regulator"/>
</dbReference>
<protein>
    <submittedName>
        <fullName evidence="1">Sel1 repeat family protein</fullName>
    </submittedName>
</protein>
<dbReference type="Proteomes" id="UP000439903">
    <property type="component" value="Unassembled WGS sequence"/>
</dbReference>
<dbReference type="InterPro" id="IPR006597">
    <property type="entry name" value="Sel1-like"/>
</dbReference>
<keyword evidence="2" id="KW-1185">Reference proteome</keyword>
<accession>A0A8H4AUN9</accession>
<evidence type="ECO:0000313" key="2">
    <source>
        <dbReference type="Proteomes" id="UP000439903"/>
    </source>
</evidence>
<organism evidence="1 2">
    <name type="scientific">Gigaspora margarita</name>
    <dbReference type="NCBI Taxonomy" id="4874"/>
    <lineage>
        <taxon>Eukaryota</taxon>
        <taxon>Fungi</taxon>
        <taxon>Fungi incertae sedis</taxon>
        <taxon>Mucoromycota</taxon>
        <taxon>Glomeromycotina</taxon>
        <taxon>Glomeromycetes</taxon>
        <taxon>Diversisporales</taxon>
        <taxon>Gigasporaceae</taxon>
        <taxon>Gigaspora</taxon>
    </lineage>
</organism>
<dbReference type="SUPFAM" id="SSF81901">
    <property type="entry name" value="HCP-like"/>
    <property type="match status" value="1"/>
</dbReference>
<comment type="caution">
    <text evidence="1">The sequence shown here is derived from an EMBL/GenBank/DDBJ whole genome shotgun (WGS) entry which is preliminary data.</text>
</comment>
<evidence type="ECO:0000313" key="1">
    <source>
        <dbReference type="EMBL" id="KAF0534287.1"/>
    </source>
</evidence>
<dbReference type="SMART" id="SM00671">
    <property type="entry name" value="SEL1"/>
    <property type="match status" value="2"/>
</dbReference>
<proteinExistence type="predicted"/>
<dbReference type="Gene3D" id="1.25.40.10">
    <property type="entry name" value="Tetratricopeptide repeat domain"/>
    <property type="match status" value="1"/>
</dbReference>
<dbReference type="PANTHER" id="PTHR43628">
    <property type="entry name" value="ACTIVATOR OF C KINASE PROTEIN 1-RELATED"/>
    <property type="match status" value="1"/>
</dbReference>
<dbReference type="EMBL" id="WTPW01000212">
    <property type="protein sequence ID" value="KAF0534287.1"/>
    <property type="molecule type" value="Genomic_DNA"/>
</dbReference>
<dbReference type="AlphaFoldDB" id="A0A8H4AUN9"/>